<keyword evidence="2" id="KW-1185">Reference proteome</keyword>
<evidence type="ECO:0000313" key="2">
    <source>
        <dbReference type="Proteomes" id="UP000192907"/>
    </source>
</evidence>
<dbReference type="AlphaFoldDB" id="A0A1Y6C758"/>
<organism evidence="1 2">
    <name type="scientific">Pseudobacteriovorax antillogorgiicola</name>
    <dbReference type="NCBI Taxonomy" id="1513793"/>
    <lineage>
        <taxon>Bacteria</taxon>
        <taxon>Pseudomonadati</taxon>
        <taxon>Bdellovibrionota</taxon>
        <taxon>Oligoflexia</taxon>
        <taxon>Oligoflexales</taxon>
        <taxon>Pseudobacteriovoracaceae</taxon>
        <taxon>Pseudobacteriovorax</taxon>
    </lineage>
</organism>
<dbReference type="Proteomes" id="UP000192907">
    <property type="component" value="Unassembled WGS sequence"/>
</dbReference>
<dbReference type="EMBL" id="FWZT01000011">
    <property type="protein sequence ID" value="SMF38137.1"/>
    <property type="molecule type" value="Genomic_DNA"/>
</dbReference>
<gene>
    <name evidence="1" type="ORF">SAMN06296036_111135</name>
</gene>
<evidence type="ECO:0008006" key="3">
    <source>
        <dbReference type="Google" id="ProtNLM"/>
    </source>
</evidence>
<dbReference type="Gene3D" id="1.10.390.10">
    <property type="entry name" value="Neutral Protease Domain 2"/>
    <property type="match status" value="1"/>
</dbReference>
<dbReference type="InterPro" id="IPR027268">
    <property type="entry name" value="Peptidase_M4/M1_CTD_sf"/>
</dbReference>
<proteinExistence type="predicted"/>
<reference evidence="2" key="1">
    <citation type="submission" date="2017-04" db="EMBL/GenBank/DDBJ databases">
        <authorList>
            <person name="Varghese N."/>
            <person name="Submissions S."/>
        </authorList>
    </citation>
    <scope>NUCLEOTIDE SEQUENCE [LARGE SCALE GENOMIC DNA]</scope>
    <source>
        <strain evidence="2">RKEM611</strain>
    </source>
</reference>
<evidence type="ECO:0000313" key="1">
    <source>
        <dbReference type="EMBL" id="SMF38137.1"/>
    </source>
</evidence>
<dbReference type="STRING" id="1513793.SAMN06296036_111135"/>
<dbReference type="RefSeq" id="WP_132320025.1">
    <property type="nucleotide sequence ID" value="NZ_FWZT01000011.1"/>
</dbReference>
<name>A0A1Y6C758_9BACT</name>
<dbReference type="OrthoDB" id="9814383at2"/>
<sequence length="877" mass="100752">MTSSPMISRLFFIVVFLMVHPAYGGVHYQIGVQVPEGALRSPEPIAGQTKIRWQDSSEFVCFYFAYNDPSYFWDPSRNINRSMNKNKSFQPTQGRMELLSQHPGAVWQGPILKLPNRGQESFEFSFILPQWPDRARQQFLFHQFYPQKLGSCPAEDGGQGLDFPNAEFKLSVLYPRRWVMTTPGFHNQNEIRMSGRNATFNLSLDHKVEHFFVDKIPVTIVYRSKYMSRAKFYLQSFLRQAQGMLGEFPFPRLLFLETEELEKGAIPGVITMNRPRQAGMRLIQNDLLNWGLWQLAFYTSQQWFGASLQPANPQDGWFFRGSADFIASLLLQADQRIYNIINSDDGRPWVLFNHRQSADLIASILNILKPENALTDEVLKTRISYFEQHNFNYIRHLLALRYAYWRDREAFMAALKEFTETYRDRNVDQRTFITFLHKGSAIRQKLAEEVSKWWTSSAWPDFDLDNVDINESQGERRLVLKVDQNPAFRLPYDVEVTWGDGQKQSIRAEATDKIVEVKIDGERSVDRVEINPGREIFDSNRFNNHNEWPDVVFFPGNADTIRDDAYTVVWFPFPSKLPGEELSLMLSSQIFRYVNSGLTILFAHVPSENRTGYNAMFLTDLPEYSLFTALSAVQDFGASMKGQRILDWNVTRSNLLKSTTDVTLGLRFRYRGEIAHSAANHGTSAISLNVSPQSWSSCDFKVFGIYERSFAAQEFSYHRSFGIGNWGCRLKSVGLGLRGFWGAVEERGTPPSYVRFNPQTLDEGRMRIDEPVLTEVPRLWTASVDIDFPAYIPLPSALFLLPRHSRWRLFYDYGQGLGSDEIYEDFGVGFKLPFGGDVVGKRSLSLASLSILAVLQKRYEGKKSSSPGILIDFLGKL</sequence>
<accession>A0A1Y6C758</accession>
<protein>
    <recommendedName>
        <fullName evidence="3">Peptidase M1 membrane alanine aminopeptidase domain-containing protein</fullName>
    </recommendedName>
</protein>